<evidence type="ECO:0000256" key="2">
    <source>
        <dbReference type="SAM" id="MobiDB-lite"/>
    </source>
</evidence>
<dbReference type="GO" id="GO:0005112">
    <property type="term" value="F:Notch binding"/>
    <property type="evidence" value="ECO:0007669"/>
    <property type="project" value="TreeGrafter"/>
</dbReference>
<dbReference type="EMBL" id="NIVC01000068">
    <property type="protein sequence ID" value="PAA91967.1"/>
    <property type="molecule type" value="Genomic_DNA"/>
</dbReference>
<comment type="caution">
    <text evidence="1">Lacks conserved residue(s) required for the propagation of feature annotation.</text>
</comment>
<feature type="domain" description="EGF-like" evidence="3">
    <location>
        <begin position="86"/>
        <end position="122"/>
    </location>
</feature>
<protein>
    <recommendedName>
        <fullName evidence="3">EGF-like domain-containing protein</fullName>
    </recommendedName>
</protein>
<evidence type="ECO:0000256" key="1">
    <source>
        <dbReference type="PROSITE-ProRule" id="PRU00076"/>
    </source>
</evidence>
<keyword evidence="1" id="KW-0245">EGF-like domain</keyword>
<dbReference type="Gene3D" id="2.10.25.10">
    <property type="entry name" value="Laminin"/>
    <property type="match status" value="1"/>
</dbReference>
<feature type="non-terminal residue" evidence="4">
    <location>
        <position position="395"/>
    </location>
</feature>
<feature type="region of interest" description="Disordered" evidence="2">
    <location>
        <begin position="322"/>
        <end position="395"/>
    </location>
</feature>
<keyword evidence="1" id="KW-1015">Disulfide bond</keyword>
<feature type="compositionally biased region" description="Pro residues" evidence="2">
    <location>
        <begin position="1"/>
        <end position="12"/>
    </location>
</feature>
<feature type="non-terminal residue" evidence="4">
    <location>
        <position position="1"/>
    </location>
</feature>
<dbReference type="InterPro" id="IPR000742">
    <property type="entry name" value="EGF"/>
</dbReference>
<feature type="compositionally biased region" description="Polar residues" evidence="2">
    <location>
        <begin position="328"/>
        <end position="366"/>
    </location>
</feature>
<gene>
    <name evidence="4" type="ORF">BOX15_Mlig021149g2</name>
</gene>
<sequence>PSDAPSAPPSSGPAPSDAPSAPPSSGPAPSDAPSATPSSGPASSDAPSVPPSSGPAPSDAPSAPPSSGPASSTSPAALTTVAPTTAATTCLVGYCKNDGVCSIVNNERTCQCPVNWGGDHCEERAKIVRPKVVVQKDYDEDMRDNNSPAAQNFWLAFVRFMLAVFRRSSNPAFANARHTLILISLGPGSVITEFDDKISGPQVDTIETEAISSDIESGISNLASSNESFSNFTVSNVSSAVPSLCSNTSCSIYASCDNSSTNVSTLCTCNFGYRSDSNNSYPGYLCTQECSSTSCSTDETCMENIGANFTCNTITTVGPTVAPGTTAELSSTEAPRATEISSASTADIGSTETPESSAAPVSTETPGSPAAPVSTETPGSPEAPVSTETPGSPEA</sequence>
<accession>A0A267H351</accession>
<organism evidence="4 5">
    <name type="scientific">Macrostomum lignano</name>
    <dbReference type="NCBI Taxonomy" id="282301"/>
    <lineage>
        <taxon>Eukaryota</taxon>
        <taxon>Metazoa</taxon>
        <taxon>Spiralia</taxon>
        <taxon>Lophotrochozoa</taxon>
        <taxon>Platyhelminthes</taxon>
        <taxon>Rhabditophora</taxon>
        <taxon>Macrostomorpha</taxon>
        <taxon>Macrostomida</taxon>
        <taxon>Macrostomidae</taxon>
        <taxon>Macrostomum</taxon>
    </lineage>
</organism>
<dbReference type="PROSITE" id="PS00022">
    <property type="entry name" value="EGF_1"/>
    <property type="match status" value="1"/>
</dbReference>
<feature type="region of interest" description="Disordered" evidence="2">
    <location>
        <begin position="1"/>
        <end position="76"/>
    </location>
</feature>
<comment type="caution">
    <text evidence="4">The sequence shown here is derived from an EMBL/GenBank/DDBJ whole genome shotgun (WGS) entry which is preliminary data.</text>
</comment>
<proteinExistence type="predicted"/>
<dbReference type="AlphaFoldDB" id="A0A267H351"/>
<dbReference type="InterPro" id="IPR050906">
    <property type="entry name" value="Notch_signaling"/>
</dbReference>
<feature type="disulfide bond" evidence="1">
    <location>
        <begin position="112"/>
        <end position="121"/>
    </location>
</feature>
<dbReference type="SMART" id="SM00181">
    <property type="entry name" value="EGF"/>
    <property type="match status" value="2"/>
</dbReference>
<dbReference type="PROSITE" id="PS50026">
    <property type="entry name" value="EGF_3"/>
    <property type="match status" value="1"/>
</dbReference>
<dbReference type="PANTHER" id="PTHR24044:SF420">
    <property type="entry name" value="DELTA AND NOTCH-LIKE EPIDERMAL GROWTH FACTOR-RELATED RECEPTOR ISOFORM X1"/>
    <property type="match status" value="1"/>
</dbReference>
<dbReference type="PANTHER" id="PTHR24044">
    <property type="entry name" value="NOTCH LIGAND FAMILY MEMBER"/>
    <property type="match status" value="1"/>
</dbReference>
<keyword evidence="5" id="KW-1185">Reference proteome</keyword>
<evidence type="ECO:0000313" key="4">
    <source>
        <dbReference type="EMBL" id="PAA91967.1"/>
    </source>
</evidence>
<name>A0A267H351_9PLAT</name>
<evidence type="ECO:0000313" key="5">
    <source>
        <dbReference type="Proteomes" id="UP000215902"/>
    </source>
</evidence>
<feature type="compositionally biased region" description="Low complexity" evidence="2">
    <location>
        <begin position="27"/>
        <end position="47"/>
    </location>
</feature>
<dbReference type="SUPFAM" id="SSF57196">
    <property type="entry name" value="EGF/Laminin"/>
    <property type="match status" value="1"/>
</dbReference>
<dbReference type="Proteomes" id="UP000215902">
    <property type="component" value="Unassembled WGS sequence"/>
</dbReference>
<evidence type="ECO:0000259" key="3">
    <source>
        <dbReference type="PROSITE" id="PS50026"/>
    </source>
</evidence>
<feature type="compositionally biased region" description="Polar residues" evidence="2">
    <location>
        <begin position="386"/>
        <end position="395"/>
    </location>
</feature>
<reference evidence="4 5" key="1">
    <citation type="submission" date="2017-06" db="EMBL/GenBank/DDBJ databases">
        <title>A platform for efficient transgenesis in Macrostomum lignano, a flatworm model organism for stem cell research.</title>
        <authorList>
            <person name="Berezikov E."/>
        </authorList>
    </citation>
    <scope>NUCLEOTIDE SEQUENCE [LARGE SCALE GENOMIC DNA]</scope>
    <source>
        <strain evidence="4">DV1</strain>
        <tissue evidence="4">Whole organism</tissue>
    </source>
</reference>